<dbReference type="PANTHER" id="PTHR47152">
    <property type="entry name" value="SLR2084 PROTEIN-RELATED"/>
    <property type="match status" value="1"/>
</dbReference>
<name>A0A6J7ZSF5_PLARU</name>
<proteinExistence type="predicted"/>
<dbReference type="CDD" id="cd06260">
    <property type="entry name" value="DUF820-like"/>
    <property type="match status" value="1"/>
</dbReference>
<evidence type="ECO:0000313" key="2">
    <source>
        <dbReference type="EMBL" id="CAC5345394.1"/>
    </source>
</evidence>
<dbReference type="InterPro" id="IPR012296">
    <property type="entry name" value="Nuclease_put_TT1808"/>
</dbReference>
<organism evidence="2 3">
    <name type="scientific">Planktothrix rubescens CCAP 1459/22</name>
    <dbReference type="NCBI Taxonomy" id="329571"/>
    <lineage>
        <taxon>Bacteria</taxon>
        <taxon>Bacillati</taxon>
        <taxon>Cyanobacteriota</taxon>
        <taxon>Cyanophyceae</taxon>
        <taxon>Oscillatoriophycideae</taxon>
        <taxon>Oscillatoriales</taxon>
        <taxon>Microcoleaceae</taxon>
        <taxon>Planktothrix</taxon>
    </lineage>
</organism>
<dbReference type="Gene3D" id="3.90.1570.10">
    <property type="entry name" value="tt1808, chain A"/>
    <property type="match status" value="1"/>
</dbReference>
<gene>
    <name evidence="2" type="ORF">PLAN_60409</name>
</gene>
<comment type="caution">
    <text evidence="2">The sequence shown here is derived from an EMBL/GenBank/DDBJ whole genome shotgun (WGS) entry which is preliminary data.</text>
</comment>
<dbReference type="PANTHER" id="PTHR47152:SF1">
    <property type="entry name" value="SLL1186 PROTEIN"/>
    <property type="match status" value="1"/>
</dbReference>
<protein>
    <recommendedName>
        <fullName evidence="1">Putative restriction endonuclease domain-containing protein</fullName>
    </recommendedName>
</protein>
<dbReference type="Pfam" id="PF05685">
    <property type="entry name" value="Uma2"/>
    <property type="match status" value="1"/>
</dbReference>
<accession>A0A6J7ZSF5</accession>
<dbReference type="EMBL" id="CZCZ02000016">
    <property type="protein sequence ID" value="CAC5345394.1"/>
    <property type="molecule type" value="Genomic_DNA"/>
</dbReference>
<dbReference type="InterPro" id="IPR008538">
    <property type="entry name" value="Uma2"/>
</dbReference>
<evidence type="ECO:0000259" key="1">
    <source>
        <dbReference type="Pfam" id="PF05685"/>
    </source>
</evidence>
<feature type="domain" description="Putative restriction endonuclease" evidence="1">
    <location>
        <begin position="26"/>
        <end position="176"/>
    </location>
</feature>
<dbReference type="AlphaFoldDB" id="A0A6J7ZSF5"/>
<evidence type="ECO:0000313" key="3">
    <source>
        <dbReference type="Proteomes" id="UP000196521"/>
    </source>
</evidence>
<reference evidence="2" key="1">
    <citation type="submission" date="2020-05" db="EMBL/GenBank/DDBJ databases">
        <authorList>
            <consortium name="Genoscope - CEA"/>
            <person name="William W."/>
        </authorList>
    </citation>
    <scope>NUCLEOTIDE SEQUENCE [LARGE SCALE GENOMIC DNA]</scope>
    <source>
        <strain evidence="2">PCC 7821</strain>
    </source>
</reference>
<dbReference type="Proteomes" id="UP000196521">
    <property type="component" value="Unassembled WGS sequence"/>
</dbReference>
<sequence>MVMVTLQLKQLSVPPGQRVLFLDVSWQDFEAILAELGEHRGARVAYFQGILEIRMPLPEHEFNKEIIGDMVKILLEELEMERECFGSTTFKRQGMAAGIEPDNCFYIQNYQAMIGKKRLDLTVDPPPDLAIEVDVTSKTQLSAYQALGVAELWRYENDQLQIYVLRNGEYIKSQISPIFANFPVIEVISQFVEMSWIKGTSVALRSFRKWVRERIES</sequence>
<keyword evidence="3" id="KW-1185">Reference proteome</keyword>